<evidence type="ECO:0000313" key="12">
    <source>
        <dbReference type="Proteomes" id="UP001150941"/>
    </source>
</evidence>
<dbReference type="GO" id="GO:0000981">
    <property type="term" value="F:DNA-binding transcription factor activity, RNA polymerase II-specific"/>
    <property type="evidence" value="ECO:0007669"/>
    <property type="project" value="TreeGrafter"/>
</dbReference>
<evidence type="ECO:0000256" key="6">
    <source>
        <dbReference type="ARBA" id="ARBA00023242"/>
    </source>
</evidence>
<dbReference type="GO" id="GO:0005634">
    <property type="term" value="C:nucleus"/>
    <property type="evidence" value="ECO:0007669"/>
    <property type="project" value="UniProtKB-SubCell"/>
</dbReference>
<organism evidence="11 12">
    <name type="scientific">Penicillium chermesinum</name>
    <dbReference type="NCBI Taxonomy" id="63820"/>
    <lineage>
        <taxon>Eukaryota</taxon>
        <taxon>Fungi</taxon>
        <taxon>Dikarya</taxon>
        <taxon>Ascomycota</taxon>
        <taxon>Pezizomycotina</taxon>
        <taxon>Eurotiomycetes</taxon>
        <taxon>Eurotiomycetidae</taxon>
        <taxon>Eurotiales</taxon>
        <taxon>Aspergillaceae</taxon>
        <taxon>Penicillium</taxon>
    </lineage>
</organism>
<dbReference type="InterPro" id="IPR038096">
    <property type="entry name" value="TEA/ATTS_sf"/>
</dbReference>
<dbReference type="PANTHER" id="PTHR11834:SF0">
    <property type="entry name" value="PROTEIN SCALLOPED"/>
    <property type="match status" value="1"/>
</dbReference>
<feature type="region of interest" description="Disordered" evidence="9">
    <location>
        <begin position="232"/>
        <end position="267"/>
    </location>
</feature>
<dbReference type="GO" id="GO:0048315">
    <property type="term" value="P:conidium formation"/>
    <property type="evidence" value="ECO:0007669"/>
    <property type="project" value="UniProtKB-KW"/>
</dbReference>
<evidence type="ECO:0000256" key="8">
    <source>
        <dbReference type="PROSITE-ProRule" id="PRU00505"/>
    </source>
</evidence>
<keyword evidence="5" id="KW-0804">Transcription</keyword>
<comment type="caution">
    <text evidence="11">The sequence shown here is derived from an EMBL/GenBank/DDBJ whole genome shotgun (WGS) entry which is preliminary data.</text>
</comment>
<keyword evidence="6" id="KW-0539">Nucleus</keyword>
<keyword evidence="7" id="KW-0183">Conidiation</keyword>
<dbReference type="GeneID" id="83197542"/>
<sequence>MATEWQPECLVPQNQPSLDVVGAHTDRALQSTSGNVQSYSDPLAHTDAAAREEQLQQLAFKYPHHQTPIAAVPASNLQHHQAIAAKLHARKLRRLHSVGPNAAPRREEATSSPRSTWNTGPALEEILAKTASLFGLMSSRMLSSKVRLLSSYKASNLHRLIQPQNTLALEANPPMGRRKWSERGKSYGRNELIAEYIFKLTGKRRTRKQVSSHLQVLDSFLKGDPDWERLVRETSTERPSSHTQAAAPKWRSSMEHPGAPSHYGTSSHAAYHDPMRSMQSYGESLPPPHYTLGANMQEARNKNIHAFNFDMWVSAPQQANRIDEALHTYTRLQGDLQPPPIPLENVSGWRSSFPHLSSIMDDLNGPLDCDIILMELDLDYAHPTAGDVLMVSQMDKWTCSTHLYEDGRVIRETYHDLHKPQSTKVKPLFESSWWAKMFTDLTQNKRMAEDSGNPEKIQATEDRTRRYFRSLSAVQELRAMPSTSRRYSTHFQPDSERMAILLWKFRQTRPGEVGTTTWRRLIPPPDRTQTNSPRAAAGVDLPPLSLDSILLNKSTQNVYQHPHSQDLMHHQGGQPQHQWPLYSSSHDNVANIFNTPSHLDFMTAITKSEDGLDKTAVTSVLDSFSSSLATETPQPTSMTAPRSGSMMLNVHDLPLSHPNMGYTLSHDTNHYMPQQQHGVNLHDSHSMLNGFFAPGTQSLDDLSHAQGSWAAHSTSLSGDVGGYHGMPFQDHQVSSARESQQPHNFDGLLPPDDLMDKLVGRMSNGSSMHGAGPEHANSAYADNAAVDAV</sequence>
<reference evidence="11" key="1">
    <citation type="submission" date="2022-11" db="EMBL/GenBank/DDBJ databases">
        <authorList>
            <person name="Petersen C."/>
        </authorList>
    </citation>
    <scope>NUCLEOTIDE SEQUENCE</scope>
    <source>
        <strain evidence="11">IBT 19713</strain>
    </source>
</reference>
<dbReference type="RefSeq" id="XP_058333380.1">
    <property type="nucleotide sequence ID" value="XM_058470239.1"/>
</dbReference>
<feature type="region of interest" description="Disordered" evidence="9">
    <location>
        <begin position="721"/>
        <end position="776"/>
    </location>
</feature>
<feature type="DNA-binding region" description="TEA" evidence="8">
    <location>
        <begin position="150"/>
        <end position="224"/>
    </location>
</feature>
<dbReference type="InterPro" id="IPR000818">
    <property type="entry name" value="TEA/ATTS_dom"/>
</dbReference>
<gene>
    <name evidence="11" type="ORF">N7468_000942</name>
</gene>
<dbReference type="PROSITE" id="PS51088">
    <property type="entry name" value="TEA_2"/>
    <property type="match status" value="1"/>
</dbReference>
<feature type="domain" description="TEA" evidence="10">
    <location>
        <begin position="150"/>
        <end position="224"/>
    </location>
</feature>
<keyword evidence="7" id="KW-0749">Sporulation</keyword>
<dbReference type="GO" id="GO:0000978">
    <property type="term" value="F:RNA polymerase II cis-regulatory region sequence-specific DNA binding"/>
    <property type="evidence" value="ECO:0007669"/>
    <property type="project" value="TreeGrafter"/>
</dbReference>
<dbReference type="Proteomes" id="UP001150941">
    <property type="component" value="Unassembled WGS sequence"/>
</dbReference>
<evidence type="ECO:0000259" key="10">
    <source>
        <dbReference type="PROSITE" id="PS51088"/>
    </source>
</evidence>
<dbReference type="PRINTS" id="PR00065">
    <property type="entry name" value="TEADOMAIN"/>
</dbReference>
<dbReference type="AlphaFoldDB" id="A0A9W9PFM5"/>
<dbReference type="InterPro" id="IPR050937">
    <property type="entry name" value="TEC1_TEAD_TF"/>
</dbReference>
<evidence type="ECO:0000256" key="1">
    <source>
        <dbReference type="ARBA" id="ARBA00004123"/>
    </source>
</evidence>
<dbReference type="Pfam" id="PF01285">
    <property type="entry name" value="TEA"/>
    <property type="match status" value="1"/>
</dbReference>
<dbReference type="GO" id="GO:0005667">
    <property type="term" value="C:transcription regulator complex"/>
    <property type="evidence" value="ECO:0007669"/>
    <property type="project" value="TreeGrafter"/>
</dbReference>
<comment type="subcellular location">
    <subcellularLocation>
        <location evidence="1">Nucleus</location>
    </subcellularLocation>
</comment>
<name>A0A9W9PFM5_9EURO</name>
<comment type="similarity">
    <text evidence="2">Belongs to the TEC1 family.</text>
</comment>
<protein>
    <recommendedName>
        <fullName evidence="10">TEA domain-containing protein</fullName>
    </recommendedName>
</protein>
<evidence type="ECO:0000256" key="9">
    <source>
        <dbReference type="SAM" id="MobiDB-lite"/>
    </source>
</evidence>
<evidence type="ECO:0000256" key="4">
    <source>
        <dbReference type="ARBA" id="ARBA00023159"/>
    </source>
</evidence>
<evidence type="ECO:0000256" key="2">
    <source>
        <dbReference type="ARBA" id="ARBA00008421"/>
    </source>
</evidence>
<proteinExistence type="inferred from homology"/>
<dbReference type="PANTHER" id="PTHR11834">
    <property type="entry name" value="TRANSCRIPTIONAL ENHANCER FACTOR TEF RELATED"/>
    <property type="match status" value="1"/>
</dbReference>
<evidence type="ECO:0000256" key="7">
    <source>
        <dbReference type="ARBA" id="ARBA00023321"/>
    </source>
</evidence>
<feature type="region of interest" description="Disordered" evidence="9">
    <location>
        <begin position="516"/>
        <end position="539"/>
    </location>
</feature>
<reference evidence="11" key="2">
    <citation type="journal article" date="2023" name="IMA Fungus">
        <title>Comparative genomic study of the Penicillium genus elucidates a diverse pangenome and 15 lateral gene transfer events.</title>
        <authorList>
            <person name="Petersen C."/>
            <person name="Sorensen T."/>
            <person name="Nielsen M.R."/>
            <person name="Sondergaard T.E."/>
            <person name="Sorensen J.L."/>
            <person name="Fitzpatrick D.A."/>
            <person name="Frisvad J.C."/>
            <person name="Nielsen K.L."/>
        </authorList>
    </citation>
    <scope>NUCLEOTIDE SEQUENCE</scope>
    <source>
        <strain evidence="11">IBT 19713</strain>
    </source>
</reference>
<keyword evidence="12" id="KW-1185">Reference proteome</keyword>
<dbReference type="OrthoDB" id="10006572at2759"/>
<evidence type="ECO:0000256" key="3">
    <source>
        <dbReference type="ARBA" id="ARBA00023015"/>
    </source>
</evidence>
<keyword evidence="4" id="KW-0010">Activator</keyword>
<feature type="compositionally biased region" description="Polar residues" evidence="9">
    <location>
        <begin position="731"/>
        <end position="743"/>
    </location>
</feature>
<evidence type="ECO:0000313" key="11">
    <source>
        <dbReference type="EMBL" id="KAJ5245959.1"/>
    </source>
</evidence>
<keyword evidence="3" id="KW-0805">Transcription regulation</keyword>
<dbReference type="SMART" id="SM00426">
    <property type="entry name" value="TEA"/>
    <property type="match status" value="1"/>
</dbReference>
<dbReference type="EMBL" id="JAPQKS010000002">
    <property type="protein sequence ID" value="KAJ5245959.1"/>
    <property type="molecule type" value="Genomic_DNA"/>
</dbReference>
<accession>A0A9W9PFM5</accession>
<dbReference type="Gene3D" id="6.10.20.40">
    <property type="entry name" value="TEA/ATTS domain"/>
    <property type="match status" value="1"/>
</dbReference>
<evidence type="ECO:0000256" key="5">
    <source>
        <dbReference type="ARBA" id="ARBA00023163"/>
    </source>
</evidence>
<feature type="region of interest" description="Disordered" evidence="9">
    <location>
        <begin position="96"/>
        <end position="117"/>
    </location>
</feature>
<dbReference type="PROSITE" id="PS00554">
    <property type="entry name" value="TEA_1"/>
    <property type="match status" value="1"/>
</dbReference>